<gene>
    <name evidence="2" type="ORF">KZO38_04760</name>
</gene>
<dbReference type="InterPro" id="IPR002740">
    <property type="entry name" value="EVE_domain"/>
</dbReference>
<dbReference type="SMART" id="SM00382">
    <property type="entry name" value="AAA"/>
    <property type="match status" value="1"/>
</dbReference>
<dbReference type="InterPro" id="IPR052934">
    <property type="entry name" value="Methyl-DNA_Rec/Restrict_Enz"/>
</dbReference>
<dbReference type="CDD" id="cd00009">
    <property type="entry name" value="AAA"/>
    <property type="match status" value="1"/>
</dbReference>
<feature type="domain" description="AAA+ ATPase" evidence="1">
    <location>
        <begin position="300"/>
        <end position="459"/>
    </location>
</feature>
<comment type="caution">
    <text evidence="2">The sequence shown here is derived from an EMBL/GenBank/DDBJ whole genome shotgun (WGS) entry which is preliminary data.</text>
</comment>
<protein>
    <submittedName>
        <fullName evidence="2">EVE domain-containing protein</fullName>
    </submittedName>
</protein>
<sequence length="556" mass="64227">MRSLCPTNKFGVCANDERTAATILTCVRPNTYTFYKDEVYRYLCVKLGIDTKNAGRKYEHFLELLNAIDKEYGDEIQQIMIPETKKYRNRPVLLAVQTVLWVMKKYEDDAKKLMGLSENTESVLAADLPEASQNYWWLVANPKIWSAQELAVGDTVDYTLYSDSGKKRNVFQNFLDARRGDLVVFYESSPTLQVVGLAVVERESDGQTIIFKKTEGLESGIALSEIKAVDELRNMQFLKNSQGSFYSLTADEYDYIEKLIREKNPVMPAKAVMEYTKKDFLNEVFLSEEDYDNLRALLLDKQNIILQGSPGVGKTFSAKRLAYSILEEKDDSKVQLVQFHQNYTYEDFVMGYKPKEDGGFYLRPGVFYNFCKRAQQHPDGKYFFIIDEINRGNLSKILGELMMLIEKDYRGETLVLPYNQEEFSVPKNLYIIGMMNTADRSLAMMDYALRRRFSFFDMKPGFSTDGFKAYQRSLANEDFAKLVSAIIDLNKVIESDDSLGSGFCIGHSYLCNKTDVDRDWLKRVVKFDIAPMLREYWFDNDTKFNNEVQKLKSIVK</sequence>
<dbReference type="EMBL" id="JAHXCT010000003">
    <property type="protein sequence ID" value="MBW4769069.1"/>
    <property type="molecule type" value="Genomic_DNA"/>
</dbReference>
<evidence type="ECO:0000313" key="3">
    <source>
        <dbReference type="Proteomes" id="UP000788426"/>
    </source>
</evidence>
<dbReference type="Pfam" id="PF01878">
    <property type="entry name" value="EVE"/>
    <property type="match status" value="1"/>
</dbReference>
<dbReference type="InterPro" id="IPR011704">
    <property type="entry name" value="ATPase_dyneun-rel_AAA"/>
</dbReference>
<dbReference type="Proteomes" id="UP000788426">
    <property type="component" value="Unassembled WGS sequence"/>
</dbReference>
<dbReference type="Pfam" id="PF07728">
    <property type="entry name" value="AAA_5"/>
    <property type="match status" value="1"/>
</dbReference>
<evidence type="ECO:0000313" key="2">
    <source>
        <dbReference type="EMBL" id="MBW4769069.1"/>
    </source>
</evidence>
<reference evidence="2 3" key="1">
    <citation type="submission" date="2021-07" db="EMBL/GenBank/DDBJ databases">
        <title>Genomic diversity and antimicrobial resistance of Prevotella spp. isolated from chronic lung disease airways.</title>
        <authorList>
            <person name="Webb K.A."/>
            <person name="Olagoke O.S."/>
            <person name="Baird T."/>
            <person name="Neill J."/>
            <person name="Pham A."/>
            <person name="Wells T.J."/>
            <person name="Ramsay K.A."/>
            <person name="Bell S.C."/>
            <person name="Sarovich D.S."/>
            <person name="Price E.P."/>
        </authorList>
    </citation>
    <scope>NUCLEOTIDE SEQUENCE [LARGE SCALE GENOMIC DNA]</scope>
    <source>
        <strain evidence="2 3">SCHI0011.S.12</strain>
    </source>
</reference>
<dbReference type="PANTHER" id="PTHR37291">
    <property type="entry name" value="5-METHYLCYTOSINE-SPECIFIC RESTRICTION ENZYME B"/>
    <property type="match status" value="1"/>
</dbReference>
<proteinExistence type="predicted"/>
<dbReference type="PANTHER" id="PTHR37291:SF1">
    <property type="entry name" value="TYPE IV METHYL-DIRECTED RESTRICTION ENZYME ECOKMCRB SUBUNIT"/>
    <property type="match status" value="1"/>
</dbReference>
<keyword evidence="3" id="KW-1185">Reference proteome</keyword>
<organism evidence="2 3">
    <name type="scientific">Hoylesella nanceiensis</name>
    <dbReference type="NCBI Taxonomy" id="425941"/>
    <lineage>
        <taxon>Bacteria</taxon>
        <taxon>Pseudomonadati</taxon>
        <taxon>Bacteroidota</taxon>
        <taxon>Bacteroidia</taxon>
        <taxon>Bacteroidales</taxon>
        <taxon>Prevotellaceae</taxon>
        <taxon>Hoylesella</taxon>
    </lineage>
</organism>
<accession>A0ABS6YEB8</accession>
<name>A0ABS6YEB8_9BACT</name>
<evidence type="ECO:0000259" key="1">
    <source>
        <dbReference type="SMART" id="SM00382"/>
    </source>
</evidence>
<dbReference type="InterPro" id="IPR003593">
    <property type="entry name" value="AAA+_ATPase"/>
</dbReference>